<feature type="region of interest" description="Disordered" evidence="1">
    <location>
        <begin position="880"/>
        <end position="946"/>
    </location>
</feature>
<evidence type="ECO:0000256" key="1">
    <source>
        <dbReference type="SAM" id="MobiDB-lite"/>
    </source>
</evidence>
<evidence type="ECO:0000313" key="2">
    <source>
        <dbReference type="EMBL" id="RPB09899.1"/>
    </source>
</evidence>
<feature type="region of interest" description="Disordered" evidence="1">
    <location>
        <begin position="258"/>
        <end position="351"/>
    </location>
</feature>
<feature type="compositionally biased region" description="Polar residues" evidence="1">
    <location>
        <begin position="466"/>
        <end position="481"/>
    </location>
</feature>
<feature type="compositionally biased region" description="Low complexity" evidence="1">
    <location>
        <begin position="482"/>
        <end position="491"/>
    </location>
</feature>
<dbReference type="Proteomes" id="UP000277580">
    <property type="component" value="Unassembled WGS sequence"/>
</dbReference>
<evidence type="ECO:0000313" key="3">
    <source>
        <dbReference type="Proteomes" id="UP000277580"/>
    </source>
</evidence>
<dbReference type="InParanoid" id="A0A3N4KKI6"/>
<sequence>MPLWYHPPAVPVNLGAPVYPGPLLYHPAPILIDPRPQHAHDTLYCACQFSLGPAPPAHSHHWSPTTTAPLPEKLHTVKKHASWAGPSRVERSTTDDVRALNIRLSGGHLRAHYTPTAERVVEGAAKVVSLDEATVERIKAEIRRDFERVRHGKDGHAEQVPTVPAQPEPTSLHDHIHIKNDPAPSGEISEYEKEKLAKIRDEVRQELAATYDEKMKALEARELDIQRRMDAIRKREAQWIESYGEGVIKGKPAVSIRHHSAPSLDDQPFISDLDDASSKNDASESPGTPSPNERHQNPRPMRWLFRGHELKSYPSPPPPGNAEAQSSTAGDDTPTSPQSSTLHPSESTTDSVNAHVAHLTGATKPTRFFGKASHMFNSRPSSMVDENTNINVFRDVPAAEGSCYNFDFFDAGPSRQPWKWFETGRAENISKGAVMGPTYNISSLIPNPEGISLKRSYDPAPADTGTAGNTNPDTAFQQKPPSSSCSSSYVSALRDLKLDNSSPKPTPMPQPTSGSRGPKTSPPLSQRTSSSQSTVIKTPQTSPAEKGLPKLRDHFTAAASPLTMKGEYPPRMSAAADVKQPVYEEAPLVKTESCGSDVSEVADLEDRDFSFCEPFYDWSIHDRKLHKNQFTFVTKGEVFGGELRPAVPPLRSAPGSVNFEFGGNSDLSTNLFQATKYMMRGAKLTTPEDTSMTGGELKWPPSPTVYTLSSSTSSSDTGAPEPHHVQSTAVEADGDLLLPPTKRPLNPHRSPTKRPVPQEQSHILDEPIVFPRNPYLQFHSPPITPTKPHSHAHAPVLDGDGAVFTLPPSATGHELCITISRSVTPTYSGDDDDAPPPAQHFDGNADEQGRKTKRVKCVHWGAATDAERRFAEEEGISYYEVESGSDEEEYEVVYDWSDDGEEGDDEDGDEDDDEEGEEGEEEGDGDEEASLCGSQVSTRGVVDAGW</sequence>
<reference evidence="2 3" key="1">
    <citation type="journal article" date="2018" name="Nat. Ecol. Evol.">
        <title>Pezizomycetes genomes reveal the molecular basis of ectomycorrhizal truffle lifestyle.</title>
        <authorList>
            <person name="Murat C."/>
            <person name="Payen T."/>
            <person name="Noel B."/>
            <person name="Kuo A."/>
            <person name="Morin E."/>
            <person name="Chen J."/>
            <person name="Kohler A."/>
            <person name="Krizsan K."/>
            <person name="Balestrini R."/>
            <person name="Da Silva C."/>
            <person name="Montanini B."/>
            <person name="Hainaut M."/>
            <person name="Levati E."/>
            <person name="Barry K.W."/>
            <person name="Belfiori B."/>
            <person name="Cichocki N."/>
            <person name="Clum A."/>
            <person name="Dockter R.B."/>
            <person name="Fauchery L."/>
            <person name="Guy J."/>
            <person name="Iotti M."/>
            <person name="Le Tacon F."/>
            <person name="Lindquist E.A."/>
            <person name="Lipzen A."/>
            <person name="Malagnac F."/>
            <person name="Mello A."/>
            <person name="Molinier V."/>
            <person name="Miyauchi S."/>
            <person name="Poulain J."/>
            <person name="Riccioni C."/>
            <person name="Rubini A."/>
            <person name="Sitrit Y."/>
            <person name="Splivallo R."/>
            <person name="Traeger S."/>
            <person name="Wang M."/>
            <person name="Zifcakova L."/>
            <person name="Wipf D."/>
            <person name="Zambonelli A."/>
            <person name="Paolocci F."/>
            <person name="Nowrousian M."/>
            <person name="Ottonello S."/>
            <person name="Baldrian P."/>
            <person name="Spatafora J.W."/>
            <person name="Henrissat B."/>
            <person name="Nagy L.G."/>
            <person name="Aury J.M."/>
            <person name="Wincker P."/>
            <person name="Grigoriev I.V."/>
            <person name="Bonfante P."/>
            <person name="Martin F.M."/>
        </authorList>
    </citation>
    <scope>NUCLEOTIDE SEQUENCE [LARGE SCALE GENOMIC DNA]</scope>
    <source>
        <strain evidence="2 3">CCBAS932</strain>
    </source>
</reference>
<dbReference type="OrthoDB" id="5412166at2759"/>
<feature type="compositionally biased region" description="Acidic residues" evidence="1">
    <location>
        <begin position="883"/>
        <end position="929"/>
    </location>
</feature>
<feature type="compositionally biased region" description="Polar residues" evidence="1">
    <location>
        <begin position="522"/>
        <end position="543"/>
    </location>
</feature>
<dbReference type="AlphaFoldDB" id="A0A3N4KKI6"/>
<keyword evidence="3" id="KW-1185">Reference proteome</keyword>
<protein>
    <submittedName>
        <fullName evidence="2">Uncharacterized protein</fullName>
    </submittedName>
</protein>
<gene>
    <name evidence="2" type="ORF">P167DRAFT_607593</name>
</gene>
<feature type="compositionally biased region" description="Polar residues" evidence="1">
    <location>
        <begin position="323"/>
        <end position="351"/>
    </location>
</feature>
<accession>A0A3N4KKI6</accession>
<feature type="compositionally biased region" description="Low complexity" evidence="1">
    <location>
        <begin position="704"/>
        <end position="720"/>
    </location>
</feature>
<feature type="region of interest" description="Disordered" evidence="1">
    <location>
        <begin position="825"/>
        <end position="852"/>
    </location>
</feature>
<name>A0A3N4KKI6_9PEZI</name>
<proteinExistence type="predicted"/>
<feature type="region of interest" description="Disordered" evidence="1">
    <location>
        <begin position="452"/>
        <end position="551"/>
    </location>
</feature>
<feature type="region of interest" description="Disordered" evidence="1">
    <location>
        <begin position="686"/>
        <end position="760"/>
    </location>
</feature>
<organism evidence="2 3">
    <name type="scientific">Morchella conica CCBAS932</name>
    <dbReference type="NCBI Taxonomy" id="1392247"/>
    <lineage>
        <taxon>Eukaryota</taxon>
        <taxon>Fungi</taxon>
        <taxon>Dikarya</taxon>
        <taxon>Ascomycota</taxon>
        <taxon>Pezizomycotina</taxon>
        <taxon>Pezizomycetes</taxon>
        <taxon>Pezizales</taxon>
        <taxon>Morchellaceae</taxon>
        <taxon>Morchella</taxon>
    </lineage>
</organism>
<dbReference type="EMBL" id="ML119147">
    <property type="protein sequence ID" value="RPB09899.1"/>
    <property type="molecule type" value="Genomic_DNA"/>
</dbReference>